<dbReference type="AlphaFoldDB" id="A0A8S1NAV2"/>
<reference evidence="1" key="1">
    <citation type="submission" date="2021-01" db="EMBL/GenBank/DDBJ databases">
        <authorList>
            <consortium name="Genoscope - CEA"/>
            <person name="William W."/>
        </authorList>
    </citation>
    <scope>NUCLEOTIDE SEQUENCE</scope>
</reference>
<gene>
    <name evidence="1" type="ORF">PSON_ATCC_30995.1.T0540294</name>
</gene>
<name>A0A8S1NAV2_9CILI</name>
<comment type="caution">
    <text evidence="1">The sequence shown here is derived from an EMBL/GenBank/DDBJ whole genome shotgun (WGS) entry which is preliminary data.</text>
</comment>
<keyword evidence="2" id="KW-1185">Reference proteome</keyword>
<sequence length="538" mass="63650">MAFSKGKSILLNDSFKLAKYLSLCQSTPVTYQGIKQSLGYSSILNAQFNFIQFNTSIFPSFVSLITRDLKHLEQQEFNQFLQSINNYLQVSQFNQEYDLKIYQSIVQSILLQANYVQKALMFFHMKYYYSKQSNQEYNSINENFKNQLLKLKPQTLEEQIWKLFIELIDLQSSQKIPNNNKLIQSETKIMDEFTKSIEAISVQTQQFSLVSKLIILIINAKLKKYMQNYDDKTIQLMLLVYKICQNDLDLNLSQLNFYELYNYMETLQENQDVLIQISWDIIINNLLDRNLNEIPIIDIIALLQFLIQLKKLTKPLGNYLIQYLYQNLNLIDSKYFPKIYQILSVVDTEYSDKFLQKLNQKINPKLLKVSDISIILTILTQLNKIEKEILEKFLISLKSKLKDIQAENGFGILFAINSLQLQNSQIFQQINTIKIKDDQEIPLQIQILQYYQLHDPKNQKVQVFQKNLLKSLQKEYNELYLEMFVQVLVNANQQTKKTITIIPELKHYVAKYLQKLKNSDEQVQLEIRHFLTFQYNIK</sequence>
<proteinExistence type="predicted"/>
<dbReference type="Proteomes" id="UP000692954">
    <property type="component" value="Unassembled WGS sequence"/>
</dbReference>
<dbReference type="EMBL" id="CAJJDN010000054">
    <property type="protein sequence ID" value="CAD8089758.1"/>
    <property type="molecule type" value="Genomic_DNA"/>
</dbReference>
<accession>A0A8S1NAV2</accession>
<dbReference type="OrthoDB" id="305675at2759"/>
<protein>
    <submittedName>
        <fullName evidence="1">Uncharacterized protein</fullName>
    </submittedName>
</protein>
<evidence type="ECO:0000313" key="2">
    <source>
        <dbReference type="Proteomes" id="UP000692954"/>
    </source>
</evidence>
<evidence type="ECO:0000313" key="1">
    <source>
        <dbReference type="EMBL" id="CAD8089758.1"/>
    </source>
</evidence>
<organism evidence="1 2">
    <name type="scientific">Paramecium sonneborni</name>
    <dbReference type="NCBI Taxonomy" id="65129"/>
    <lineage>
        <taxon>Eukaryota</taxon>
        <taxon>Sar</taxon>
        <taxon>Alveolata</taxon>
        <taxon>Ciliophora</taxon>
        <taxon>Intramacronucleata</taxon>
        <taxon>Oligohymenophorea</taxon>
        <taxon>Peniculida</taxon>
        <taxon>Parameciidae</taxon>
        <taxon>Paramecium</taxon>
    </lineage>
</organism>